<dbReference type="Proteomes" id="UP000779508">
    <property type="component" value="Unassembled WGS sequence"/>
</dbReference>
<accession>A0ABS6G4C0</accession>
<feature type="domain" description="DUF1540" evidence="1">
    <location>
        <begin position="8"/>
        <end position="49"/>
    </location>
</feature>
<evidence type="ECO:0000313" key="2">
    <source>
        <dbReference type="EMBL" id="MBU5677223.1"/>
    </source>
</evidence>
<name>A0ABS6G4C0_9FIRM</name>
<evidence type="ECO:0000313" key="3">
    <source>
        <dbReference type="Proteomes" id="UP000779508"/>
    </source>
</evidence>
<dbReference type="InterPro" id="IPR011437">
    <property type="entry name" value="DUF1540"/>
</dbReference>
<gene>
    <name evidence="2" type="ORF">KQI88_12445</name>
</gene>
<evidence type="ECO:0000259" key="1">
    <source>
        <dbReference type="Pfam" id="PF07561"/>
    </source>
</evidence>
<organism evidence="2 3">
    <name type="scientific">Alkaliphilus flagellatus</name>
    <dbReference type="NCBI Taxonomy" id="2841507"/>
    <lineage>
        <taxon>Bacteria</taxon>
        <taxon>Bacillati</taxon>
        <taxon>Bacillota</taxon>
        <taxon>Clostridia</taxon>
        <taxon>Peptostreptococcales</taxon>
        <taxon>Natronincolaceae</taxon>
        <taxon>Alkaliphilus</taxon>
    </lineage>
</organism>
<dbReference type="RefSeq" id="WP_216417780.1">
    <property type="nucleotide sequence ID" value="NZ_JAHLQK010000004.1"/>
</dbReference>
<dbReference type="Pfam" id="PF07561">
    <property type="entry name" value="DUF1540"/>
    <property type="match status" value="1"/>
</dbReference>
<protein>
    <submittedName>
        <fullName evidence="2">DUF1540 domain-containing protein</fullName>
    </submittedName>
</protein>
<keyword evidence="3" id="KW-1185">Reference proteome</keyword>
<reference evidence="2 3" key="1">
    <citation type="submission" date="2021-06" db="EMBL/GenBank/DDBJ databases">
        <authorList>
            <person name="Sun Q."/>
            <person name="Li D."/>
        </authorList>
    </citation>
    <scope>NUCLEOTIDE SEQUENCE [LARGE SCALE GENOMIC DNA]</scope>
    <source>
        <strain evidence="2 3">MSJ-5</strain>
    </source>
</reference>
<sequence>METKRITVKCGVDTCNFYENNYCYANSIEVNPQGTDKSRTSDETQCTTFIPGK</sequence>
<proteinExistence type="predicted"/>
<comment type="caution">
    <text evidence="2">The sequence shown here is derived from an EMBL/GenBank/DDBJ whole genome shotgun (WGS) entry which is preliminary data.</text>
</comment>
<dbReference type="EMBL" id="JAHLQK010000004">
    <property type="protein sequence ID" value="MBU5677223.1"/>
    <property type="molecule type" value="Genomic_DNA"/>
</dbReference>